<dbReference type="GO" id="GO:0042597">
    <property type="term" value="C:periplasmic space"/>
    <property type="evidence" value="ECO:0007669"/>
    <property type="project" value="UniProtKB-ARBA"/>
</dbReference>
<dbReference type="EMBL" id="PDXQ01000001">
    <property type="protein sequence ID" value="TRZ34780.1"/>
    <property type="molecule type" value="Genomic_DNA"/>
</dbReference>
<dbReference type="Gene3D" id="3.90.76.10">
    <property type="entry name" value="Dipeptide-binding Protein, Domain 1"/>
    <property type="match status" value="1"/>
</dbReference>
<dbReference type="GO" id="GO:0015833">
    <property type="term" value="P:peptide transport"/>
    <property type="evidence" value="ECO:0007669"/>
    <property type="project" value="TreeGrafter"/>
</dbReference>
<comment type="caution">
    <text evidence="3">The sequence shown here is derived from an EMBL/GenBank/DDBJ whole genome shotgun (WGS) entry which is preliminary data.</text>
</comment>
<protein>
    <submittedName>
        <fullName evidence="3">ABC transporter substrate-binding protein</fullName>
    </submittedName>
</protein>
<feature type="domain" description="Solute-binding protein family 5" evidence="2">
    <location>
        <begin position="84"/>
        <end position="445"/>
    </location>
</feature>
<dbReference type="Gene3D" id="3.40.190.10">
    <property type="entry name" value="Periplasmic binding protein-like II"/>
    <property type="match status" value="1"/>
</dbReference>
<dbReference type="PROSITE" id="PS51257">
    <property type="entry name" value="PROKAR_LIPOPROTEIN"/>
    <property type="match status" value="1"/>
</dbReference>
<evidence type="ECO:0000313" key="5">
    <source>
        <dbReference type="Proteomes" id="UP000316316"/>
    </source>
</evidence>
<dbReference type="Gene3D" id="3.10.105.10">
    <property type="entry name" value="Dipeptide-binding Protein, Domain 3"/>
    <property type="match status" value="1"/>
</dbReference>
<dbReference type="InterPro" id="IPR039424">
    <property type="entry name" value="SBP_5"/>
</dbReference>
<dbReference type="EMBL" id="JARPWY010000001">
    <property type="protein sequence ID" value="MDT2512637.1"/>
    <property type="molecule type" value="Genomic_DNA"/>
</dbReference>
<dbReference type="InterPro" id="IPR030678">
    <property type="entry name" value="Peptide/Ni-bd"/>
</dbReference>
<dbReference type="Proteomes" id="UP001264335">
    <property type="component" value="Unassembled WGS sequence"/>
</dbReference>
<dbReference type="GO" id="GO:1904680">
    <property type="term" value="F:peptide transmembrane transporter activity"/>
    <property type="evidence" value="ECO:0007669"/>
    <property type="project" value="TreeGrafter"/>
</dbReference>
<dbReference type="InterPro" id="IPR000914">
    <property type="entry name" value="SBP_5_dom"/>
</dbReference>
<reference evidence="3 6" key="2">
    <citation type="submission" date="2023-03" db="EMBL/GenBank/DDBJ databases">
        <authorList>
            <person name="Shen W."/>
            <person name="Cai J."/>
        </authorList>
    </citation>
    <scope>NUCLEOTIDE SEQUENCE [LARGE SCALE GENOMIC DNA]</scope>
    <source>
        <strain evidence="3 6">Y2</strain>
    </source>
</reference>
<dbReference type="AlphaFoldDB" id="A0A2N8Q1I7"/>
<gene>
    <name evidence="4" type="ORF">AUF17_12040</name>
    <name evidence="3" type="ORF">P7D79_00200</name>
</gene>
<dbReference type="CDD" id="cd08512">
    <property type="entry name" value="PBP2_NikA_DppA_OppA_like_7"/>
    <property type="match status" value="1"/>
</dbReference>
<proteinExistence type="predicted"/>
<dbReference type="SUPFAM" id="SSF53850">
    <property type="entry name" value="Periplasmic binding protein-like II"/>
    <property type="match status" value="1"/>
</dbReference>
<accession>A0A2N8Q1I7</accession>
<evidence type="ECO:0000313" key="4">
    <source>
        <dbReference type="EMBL" id="TRZ34780.1"/>
    </source>
</evidence>
<organism evidence="3 6">
    <name type="scientific">Enterococcus avium</name>
    <name type="common">Streptococcus avium</name>
    <dbReference type="NCBI Taxonomy" id="33945"/>
    <lineage>
        <taxon>Bacteria</taxon>
        <taxon>Bacillati</taxon>
        <taxon>Bacillota</taxon>
        <taxon>Bacilli</taxon>
        <taxon>Lactobacillales</taxon>
        <taxon>Enterococcaceae</taxon>
        <taxon>Enterococcus</taxon>
    </lineage>
</organism>
<name>A0A2N8Q1I7_ENTAV</name>
<dbReference type="PANTHER" id="PTHR30290">
    <property type="entry name" value="PERIPLASMIC BINDING COMPONENT OF ABC TRANSPORTER"/>
    <property type="match status" value="1"/>
</dbReference>
<reference evidence="4 5" key="1">
    <citation type="submission" date="2017-10" db="EMBL/GenBank/DDBJ databases">
        <title>FDA dAtabase for Regulatory Grade micrObial Sequences (FDA-ARGOS): Supporting development and validation of Infectious Disease Dx tests.</title>
        <authorList>
            <person name="Campos J."/>
            <person name="Goldberg B."/>
            <person name="Tallon L.J."/>
            <person name="Sadzewicz L."/>
            <person name="Sengamalay N."/>
            <person name="Ott S."/>
            <person name="Godinez A."/>
            <person name="Nagaraj S."/>
            <person name="Vyas G."/>
            <person name="Aluvathingal J."/>
            <person name="Nadendla S."/>
            <person name="Geyer C."/>
            <person name="Nandy P."/>
            <person name="Hobson J."/>
            <person name="Sichtig H."/>
        </authorList>
    </citation>
    <scope>NUCLEOTIDE SEQUENCE [LARGE SCALE GENOMIC DNA]</scope>
    <source>
        <strain evidence="4 5">FDAARGOS_185</strain>
    </source>
</reference>
<feature type="signal peptide" evidence="1">
    <location>
        <begin position="1"/>
        <end position="19"/>
    </location>
</feature>
<dbReference type="RefSeq" id="WP_102872304.1">
    <property type="nucleotide sequence ID" value="NZ_CAKOCJ010000024.1"/>
</dbReference>
<feature type="chain" id="PRO_5044384668" evidence="1">
    <location>
        <begin position="20"/>
        <end position="534"/>
    </location>
</feature>
<dbReference type="Proteomes" id="UP000316316">
    <property type="component" value="Unassembled WGS sequence"/>
</dbReference>
<sequence length="534" mass="59536">MKKRKMLWSVICLAMLTLAGCGGGGDSTDGSSDGGGSADGDKTLVVGMASDLKTLDPHHGYEVYGNMVYYAMYDYLYRTYESSTPEPSLAESHEMDDSQKVHTFKIKEGVKFSSGNDLTSKDVKFSVMRTKNLKSNTTHHTENVESVETPDDYTVKFTLKEPDAAFLSKLANNSFAIVDSEVVKEHGGTDAEDASSKDTAEKWLNSNSAGSGAYVLDKWKQNEELSLTKNKEYWGEVKNDKVICKEIPDVNTQIQMLKQGDIDIALGIGVDNVSQLKDQEGVKIKNYVGSTTTFLLMNQDEEIGGPMANPKVQEAVRKAINYKELLKISGDKAVLPLDIVPKGFTGALEKDEDYQDLDEAKKLMEEAGYKDGFEVKFTVANFDTEGMSWTTLGQKIKDDLEKIGINAKIETSEIGVVIDSYREGKEAFLLMHWHPDYMEINNQLVFLPGDTVGERAKWTDTSNTKMAELKQTIQTESDEEKRVAASEELQKLLADNMPYAFLVQHPKVLAYRDNLKGVNYYEVQKINFQDVSIN</sequence>
<dbReference type="GO" id="GO:0043190">
    <property type="term" value="C:ATP-binding cassette (ABC) transporter complex"/>
    <property type="evidence" value="ECO:0007669"/>
    <property type="project" value="InterPro"/>
</dbReference>
<evidence type="ECO:0000259" key="2">
    <source>
        <dbReference type="Pfam" id="PF00496"/>
    </source>
</evidence>
<evidence type="ECO:0000313" key="3">
    <source>
        <dbReference type="EMBL" id="MDT2512637.1"/>
    </source>
</evidence>
<dbReference type="PIRSF" id="PIRSF002741">
    <property type="entry name" value="MppA"/>
    <property type="match status" value="1"/>
</dbReference>
<evidence type="ECO:0000313" key="6">
    <source>
        <dbReference type="Proteomes" id="UP001264335"/>
    </source>
</evidence>
<evidence type="ECO:0000256" key="1">
    <source>
        <dbReference type="SAM" id="SignalP"/>
    </source>
</evidence>
<keyword evidence="1" id="KW-0732">Signal</keyword>
<dbReference type="Pfam" id="PF00496">
    <property type="entry name" value="SBP_bac_5"/>
    <property type="match status" value="1"/>
</dbReference>